<feature type="region of interest" description="Disordered" evidence="2">
    <location>
        <begin position="217"/>
        <end position="237"/>
    </location>
</feature>
<keyword evidence="1" id="KW-0863">Zinc-finger</keyword>
<dbReference type="SMART" id="SM00343">
    <property type="entry name" value="ZnF_C2HC"/>
    <property type="match status" value="1"/>
</dbReference>
<dbReference type="InterPro" id="IPR036875">
    <property type="entry name" value="Znf_CCHC_sf"/>
</dbReference>
<dbReference type="InterPro" id="IPR054722">
    <property type="entry name" value="PolX-like_BBD"/>
</dbReference>
<evidence type="ECO:0000256" key="2">
    <source>
        <dbReference type="SAM" id="MobiDB-lite"/>
    </source>
</evidence>
<evidence type="ECO:0000259" key="4">
    <source>
        <dbReference type="PROSITE" id="PS50158"/>
    </source>
</evidence>
<gene>
    <name evidence="5" type="ORF">Tci_062749</name>
</gene>
<organism evidence="5">
    <name type="scientific">Tanacetum cinerariifolium</name>
    <name type="common">Dalmatian daisy</name>
    <name type="synonym">Chrysanthemum cinerariifolium</name>
    <dbReference type="NCBI Taxonomy" id="118510"/>
    <lineage>
        <taxon>Eukaryota</taxon>
        <taxon>Viridiplantae</taxon>
        <taxon>Streptophyta</taxon>
        <taxon>Embryophyta</taxon>
        <taxon>Tracheophyta</taxon>
        <taxon>Spermatophyta</taxon>
        <taxon>Magnoliopsida</taxon>
        <taxon>eudicotyledons</taxon>
        <taxon>Gunneridae</taxon>
        <taxon>Pentapetalae</taxon>
        <taxon>asterids</taxon>
        <taxon>campanulids</taxon>
        <taxon>Asterales</taxon>
        <taxon>Asteraceae</taxon>
        <taxon>Asteroideae</taxon>
        <taxon>Anthemideae</taxon>
        <taxon>Anthemidinae</taxon>
        <taxon>Tanacetum</taxon>
    </lineage>
</organism>
<feature type="compositionally biased region" description="Basic residues" evidence="2">
    <location>
        <begin position="184"/>
        <end position="198"/>
    </location>
</feature>
<dbReference type="GO" id="GO:0008270">
    <property type="term" value="F:zinc ion binding"/>
    <property type="evidence" value="ECO:0007669"/>
    <property type="project" value="UniProtKB-KW"/>
</dbReference>
<reference evidence="5" key="1">
    <citation type="journal article" date="2019" name="Sci. Rep.">
        <title>Draft genome of Tanacetum cinerariifolium, the natural source of mosquito coil.</title>
        <authorList>
            <person name="Yamashiro T."/>
            <person name="Shiraishi A."/>
            <person name="Satake H."/>
            <person name="Nakayama K."/>
        </authorList>
    </citation>
    <scope>NUCLEOTIDE SEQUENCE</scope>
</reference>
<evidence type="ECO:0000256" key="3">
    <source>
        <dbReference type="SAM" id="SignalP"/>
    </source>
</evidence>
<feature type="domain" description="CCHC-type" evidence="4">
    <location>
        <begin position="203"/>
        <end position="217"/>
    </location>
</feature>
<dbReference type="Pfam" id="PF00098">
    <property type="entry name" value="zf-CCHC"/>
    <property type="match status" value="1"/>
</dbReference>
<dbReference type="Gene3D" id="4.10.60.10">
    <property type="entry name" value="Zinc finger, CCHC-type"/>
    <property type="match status" value="1"/>
</dbReference>
<sequence>MHFMLSSMSVVYVLTTPLPEDRGENPTVKQVRRRAKRDNDDYVRGGLIPNGMFDFLFDIYQNVETSKALWDTLKAKYMVEDASSKKFFVSNFTNYKMIDSRPVLKQYNELLVILERFTQHNMNMDESIQVSCIIDKLPLSWKDFKHILKHLKKELTLIELGSHLRIKESLRVQESDKPYNDNKGKRKHHNTRANPNKKPKVTCWKCGKPGHLKNDCKAGNVSNRANGSNTNGSEDGSFDPLKDSDIAWWVDSGATAHVCKDRCWFKTYESLNDGSILHMRNKSTALVHGRGCVDLSDLCDLHATPSLKNKKYFVTFIDDASRFYVIEPNDSVAINSIIELKDAIFDEHRFSSVPRPSQRSLKDGTEDSGGSVVSERVTKEVVQEPESELRKSKRHRTPKDFGPEFQLYLIEGTRDEISDQHSYCFNVEDDPKTFNEAIKPLGCKWIFKRKLKVDGTVEKFKARLVIQGFKQKSEIDYFDTYAPVSRITFLNGELEEEVYMNQPLGFIMPGNENKVCKLIKSLYGLKHALKQWHQKFDEVVLSNGYLLNQADKCVYSKIDGSGIFVIKVLYEGHGEANVILGIMIKHESNGIAISQSHHIENVLKKFNYSDCTPVSTPLDTCEKLMPNKGPVVSQLDNPGTQHWQAIQRVLKYLKKTMDYRLIYSGYPSVLEAVGKEAEWLKNLLLEIPLWVKPIAPISIRCDSAATLAKAYSQMYNGKSRHLGVRHSMIRKLITNEVVSIEFVRSQQNLVDHLTKGLARDLVIKSAEGMGLKSN</sequence>
<evidence type="ECO:0000313" key="5">
    <source>
        <dbReference type="EMBL" id="GEU90771.1"/>
    </source>
</evidence>
<dbReference type="Pfam" id="PF14223">
    <property type="entry name" value="Retrotran_gag_2"/>
    <property type="match status" value="1"/>
</dbReference>
<feature type="compositionally biased region" description="Polar residues" evidence="2">
    <location>
        <begin position="220"/>
        <end position="234"/>
    </location>
</feature>
<protein>
    <submittedName>
        <fullName evidence="5">Zinc finger, CCHC-type</fullName>
    </submittedName>
</protein>
<dbReference type="AlphaFoldDB" id="A0A6L2NWT9"/>
<dbReference type="Pfam" id="PF07727">
    <property type="entry name" value="RVT_2"/>
    <property type="match status" value="2"/>
</dbReference>
<keyword evidence="3" id="KW-0732">Signal</keyword>
<proteinExistence type="predicted"/>
<dbReference type="CDD" id="cd09272">
    <property type="entry name" value="RNase_HI_RT_Ty1"/>
    <property type="match status" value="1"/>
</dbReference>
<dbReference type="EMBL" id="BKCJ010010258">
    <property type="protein sequence ID" value="GEU90771.1"/>
    <property type="molecule type" value="Genomic_DNA"/>
</dbReference>
<feature type="region of interest" description="Disordered" evidence="2">
    <location>
        <begin position="175"/>
        <end position="198"/>
    </location>
</feature>
<dbReference type="InterPro" id="IPR013103">
    <property type="entry name" value="RVT_2"/>
</dbReference>
<name>A0A6L2NWT9_TANCI</name>
<dbReference type="InterPro" id="IPR001878">
    <property type="entry name" value="Znf_CCHC"/>
</dbReference>
<keyword evidence="1" id="KW-0862">Zinc</keyword>
<comment type="caution">
    <text evidence="5">The sequence shown here is derived from an EMBL/GenBank/DDBJ whole genome shotgun (WGS) entry which is preliminary data.</text>
</comment>
<dbReference type="Pfam" id="PF22936">
    <property type="entry name" value="Pol_BBD"/>
    <property type="match status" value="1"/>
</dbReference>
<feature type="compositionally biased region" description="Basic and acidic residues" evidence="2">
    <location>
        <begin position="376"/>
        <end position="390"/>
    </location>
</feature>
<dbReference type="PANTHER" id="PTHR47592">
    <property type="entry name" value="PBF68 PROTEIN"/>
    <property type="match status" value="1"/>
</dbReference>
<dbReference type="PROSITE" id="PS50158">
    <property type="entry name" value="ZF_CCHC"/>
    <property type="match status" value="1"/>
</dbReference>
<feature type="region of interest" description="Disordered" evidence="2">
    <location>
        <begin position="353"/>
        <end position="396"/>
    </location>
</feature>
<keyword evidence="1" id="KW-0479">Metal-binding</keyword>
<dbReference type="GO" id="GO:0003676">
    <property type="term" value="F:nucleic acid binding"/>
    <property type="evidence" value="ECO:0007669"/>
    <property type="project" value="InterPro"/>
</dbReference>
<accession>A0A6L2NWT9</accession>
<evidence type="ECO:0000256" key="1">
    <source>
        <dbReference type="PROSITE-ProRule" id="PRU00047"/>
    </source>
</evidence>
<feature type="chain" id="PRO_5026906058" evidence="3">
    <location>
        <begin position="16"/>
        <end position="774"/>
    </location>
</feature>
<feature type="signal peptide" evidence="3">
    <location>
        <begin position="1"/>
        <end position="15"/>
    </location>
</feature>
<dbReference type="SUPFAM" id="SSF57756">
    <property type="entry name" value="Retrovirus zinc finger-like domains"/>
    <property type="match status" value="1"/>
</dbReference>
<dbReference type="PANTHER" id="PTHR47592:SF29">
    <property type="entry name" value="ZINC FINGER, CCHC-TYPE"/>
    <property type="match status" value="1"/>
</dbReference>